<keyword evidence="3" id="KW-0479">Metal-binding</keyword>
<evidence type="ECO:0000256" key="1">
    <source>
        <dbReference type="ARBA" id="ARBA00000707"/>
    </source>
</evidence>
<name>A0A8C9FDD1_PAVCR</name>
<keyword evidence="7" id="KW-0862">Zinc</keyword>
<keyword evidence="4 8" id="KW-0863">Zinc-finger</keyword>
<dbReference type="Pfam" id="PF00443">
    <property type="entry name" value="UCH"/>
    <property type="match status" value="1"/>
</dbReference>
<dbReference type="EC" id="3.4.19.12" evidence="2"/>
<dbReference type="Pfam" id="PF02148">
    <property type="entry name" value="zf-UBP"/>
    <property type="match status" value="1"/>
</dbReference>
<dbReference type="Gene3D" id="3.30.40.10">
    <property type="entry name" value="Zinc/RING finger domain, C3HC4 (zinc finger)"/>
    <property type="match status" value="1"/>
</dbReference>
<reference evidence="12" key="2">
    <citation type="submission" date="2025-09" db="UniProtKB">
        <authorList>
            <consortium name="Ensembl"/>
        </authorList>
    </citation>
    <scope>IDENTIFICATION</scope>
</reference>
<reference evidence="12" key="1">
    <citation type="submission" date="2025-08" db="UniProtKB">
        <authorList>
            <consortium name="Ensembl"/>
        </authorList>
    </citation>
    <scope>IDENTIFICATION</scope>
</reference>
<evidence type="ECO:0000256" key="6">
    <source>
        <dbReference type="ARBA" id="ARBA00022801"/>
    </source>
</evidence>
<comment type="catalytic activity">
    <reaction evidence="1">
        <text>Thiol-dependent hydrolysis of ester, thioester, amide, peptide and isopeptide bonds formed by the C-terminal Gly of ubiquitin (a 76-residue protein attached to proteins as an intracellular targeting signal).</text>
        <dbReference type="EC" id="3.4.19.12"/>
    </reaction>
</comment>
<evidence type="ECO:0000256" key="5">
    <source>
        <dbReference type="ARBA" id="ARBA00022786"/>
    </source>
</evidence>
<dbReference type="PROSITE" id="PS50271">
    <property type="entry name" value="ZF_UBP"/>
    <property type="match status" value="1"/>
</dbReference>
<keyword evidence="5" id="KW-0833">Ubl conjugation pathway</keyword>
<proteinExistence type="predicted"/>
<dbReference type="GO" id="GO:0016579">
    <property type="term" value="P:protein deubiquitination"/>
    <property type="evidence" value="ECO:0007669"/>
    <property type="project" value="InterPro"/>
</dbReference>
<feature type="domain" description="USP" evidence="10">
    <location>
        <begin position="165"/>
        <end position="326"/>
    </location>
</feature>
<dbReference type="GO" id="GO:0004843">
    <property type="term" value="F:cysteine-type deubiquitinase activity"/>
    <property type="evidence" value="ECO:0007669"/>
    <property type="project" value="UniProtKB-EC"/>
</dbReference>
<evidence type="ECO:0000259" key="11">
    <source>
        <dbReference type="PROSITE" id="PS50271"/>
    </source>
</evidence>
<dbReference type="PANTHER" id="PTHR21646:SF12">
    <property type="entry name" value="UBIQUITIN CARBOXYL-TERMINAL HYDROLASE 16"/>
    <property type="match status" value="1"/>
</dbReference>
<evidence type="ECO:0000313" key="13">
    <source>
        <dbReference type="Proteomes" id="UP000694428"/>
    </source>
</evidence>
<feature type="region of interest" description="Disordered" evidence="9">
    <location>
        <begin position="126"/>
        <end position="163"/>
    </location>
</feature>
<sequence>LGRFVTKNSRALCFVEPVCKHIRKGLEQSQLKKALLNVEWHVCQDCKADNKAQEKSEEETDESPSIWLCLKCGHRGCGRNSQEQHALKHYTTPRSDPHCLVLSLDNWSVCFLFVLDCLSDRTEKQQENKDVGNKKVEKDSRNEQEKEVLLKESSHSSPSSEVTVKGLSNLGNTCFFNAVMQNLSQTPVLRELLKEAKMPDTTVKIESPELSMEPQLVKLDQPGPLTLAMHQFLTEMQETKRGVVTPKELFAQVCKKAIRFKGYQQQDSQELLRYLLDGMRAEEIQVSVMIWTMCSPPKECLFVFLSEKSGRTLVEISWCICPVLIL</sequence>
<evidence type="ECO:0000313" key="12">
    <source>
        <dbReference type="Ensembl" id="ENSPSTP00000014033.1"/>
    </source>
</evidence>
<evidence type="ECO:0000256" key="7">
    <source>
        <dbReference type="ARBA" id="ARBA00022833"/>
    </source>
</evidence>
<dbReference type="InterPro" id="IPR001394">
    <property type="entry name" value="Peptidase_C19_UCH"/>
</dbReference>
<dbReference type="InterPro" id="IPR001607">
    <property type="entry name" value="Znf_UBP"/>
</dbReference>
<dbReference type="Gene3D" id="3.90.70.10">
    <property type="entry name" value="Cysteine proteinases"/>
    <property type="match status" value="1"/>
</dbReference>
<keyword evidence="13" id="KW-1185">Reference proteome</keyword>
<keyword evidence="6" id="KW-0378">Hydrolase</keyword>
<evidence type="ECO:0000256" key="8">
    <source>
        <dbReference type="PROSITE-ProRule" id="PRU00502"/>
    </source>
</evidence>
<dbReference type="SUPFAM" id="SSF54001">
    <property type="entry name" value="Cysteine proteinases"/>
    <property type="match status" value="1"/>
</dbReference>
<dbReference type="PROSITE" id="PS00972">
    <property type="entry name" value="USP_1"/>
    <property type="match status" value="1"/>
</dbReference>
<dbReference type="Ensembl" id="ENSPSTT00000014725.1">
    <property type="protein sequence ID" value="ENSPSTP00000014033.1"/>
    <property type="gene ID" value="ENSPSTG00000009920.1"/>
</dbReference>
<evidence type="ECO:0000256" key="9">
    <source>
        <dbReference type="SAM" id="MobiDB-lite"/>
    </source>
</evidence>
<dbReference type="SMART" id="SM00290">
    <property type="entry name" value="ZnF_UBP"/>
    <property type="match status" value="1"/>
</dbReference>
<evidence type="ECO:0000259" key="10">
    <source>
        <dbReference type="PROSITE" id="PS50235"/>
    </source>
</evidence>
<dbReference type="PROSITE" id="PS50235">
    <property type="entry name" value="USP_3"/>
    <property type="match status" value="1"/>
</dbReference>
<dbReference type="InterPro" id="IPR018200">
    <property type="entry name" value="USP_CS"/>
</dbReference>
<feature type="domain" description="UBP-type" evidence="11">
    <location>
        <begin position="17"/>
        <end position="142"/>
    </location>
</feature>
<dbReference type="InterPro" id="IPR028889">
    <property type="entry name" value="USP"/>
</dbReference>
<dbReference type="InterPro" id="IPR013083">
    <property type="entry name" value="Znf_RING/FYVE/PHD"/>
</dbReference>
<accession>A0A8C9FDD1</accession>
<protein>
    <recommendedName>
        <fullName evidence="2">ubiquitinyl hydrolase 1</fullName>
        <ecNumber evidence="2">3.4.19.12</ecNumber>
    </recommendedName>
</protein>
<evidence type="ECO:0000256" key="3">
    <source>
        <dbReference type="ARBA" id="ARBA00022723"/>
    </source>
</evidence>
<dbReference type="InterPro" id="IPR038765">
    <property type="entry name" value="Papain-like_cys_pep_sf"/>
</dbReference>
<dbReference type="Proteomes" id="UP000694428">
    <property type="component" value="Unplaced"/>
</dbReference>
<dbReference type="PANTHER" id="PTHR21646">
    <property type="entry name" value="UBIQUITIN CARBOXYL-TERMINAL HYDROLASE"/>
    <property type="match status" value="1"/>
</dbReference>
<dbReference type="AlphaFoldDB" id="A0A8C9FDD1"/>
<dbReference type="SUPFAM" id="SSF57850">
    <property type="entry name" value="RING/U-box"/>
    <property type="match status" value="1"/>
</dbReference>
<dbReference type="InterPro" id="IPR050185">
    <property type="entry name" value="Ub_carboxyl-term_hydrolase"/>
</dbReference>
<dbReference type="GO" id="GO:0008270">
    <property type="term" value="F:zinc ion binding"/>
    <property type="evidence" value="ECO:0007669"/>
    <property type="project" value="UniProtKB-KW"/>
</dbReference>
<evidence type="ECO:0000256" key="4">
    <source>
        <dbReference type="ARBA" id="ARBA00022771"/>
    </source>
</evidence>
<evidence type="ECO:0000256" key="2">
    <source>
        <dbReference type="ARBA" id="ARBA00012759"/>
    </source>
</evidence>
<organism evidence="12 13">
    <name type="scientific">Pavo cristatus</name>
    <name type="common">Indian peafowl</name>
    <name type="synonym">Blue peafowl</name>
    <dbReference type="NCBI Taxonomy" id="9049"/>
    <lineage>
        <taxon>Eukaryota</taxon>
        <taxon>Metazoa</taxon>
        <taxon>Chordata</taxon>
        <taxon>Craniata</taxon>
        <taxon>Vertebrata</taxon>
        <taxon>Euteleostomi</taxon>
        <taxon>Archelosauria</taxon>
        <taxon>Archosauria</taxon>
        <taxon>Dinosauria</taxon>
        <taxon>Saurischia</taxon>
        <taxon>Theropoda</taxon>
        <taxon>Coelurosauria</taxon>
        <taxon>Aves</taxon>
        <taxon>Neognathae</taxon>
        <taxon>Galloanserae</taxon>
        <taxon>Galliformes</taxon>
        <taxon>Phasianidae</taxon>
        <taxon>Phasianinae</taxon>
        <taxon>Pavo</taxon>
    </lineage>
</organism>
<feature type="compositionally biased region" description="Basic and acidic residues" evidence="9">
    <location>
        <begin position="126"/>
        <end position="154"/>
    </location>
</feature>